<keyword evidence="4" id="KW-0256">Endoplasmic reticulum</keyword>
<sequence length="283" mass="32798">MEYLKFWSDPRLTAKFQNFCGIHLRKLDHVSGRVEKNPDIVQNQQNLDNFQQKSFHDSDLTIIRKRDVADTGCDSNTIVTRDAQQSTHLEFMINYRFLYYLFSFSSSLGNEVFYLIFYPYCVWNLDSLVGRDTCFVWCLCMYLGQATKDYLLWPRPASPPVVRLENEFLQESSMPSTHAMSATAIPFMLAYLTLARYQFPAIVAWTVAVCWCLLVCLSRLYLGVHSVLVSQLYHIVGVYLSALPDSRLCPGVYWSALRFSKSRLYSSFYLSDLPDSRLYPGVY</sequence>
<reference evidence="10 11" key="1">
    <citation type="submission" date="2022-12" db="EMBL/GenBank/DDBJ databases">
        <title>Chromosome-level genome of Tegillarca granosa.</title>
        <authorList>
            <person name="Kim J."/>
        </authorList>
    </citation>
    <scope>NUCLEOTIDE SEQUENCE [LARGE SCALE GENOMIC DNA]</scope>
    <source>
        <strain evidence="10">Teg-2019</strain>
        <tissue evidence="10">Adductor muscle</tissue>
    </source>
</reference>
<protein>
    <recommendedName>
        <fullName evidence="9">Phosphatidic acid phosphatase type 2/haloperoxidase domain-containing protein</fullName>
    </recommendedName>
</protein>
<dbReference type="EMBL" id="JARBDR010000342">
    <property type="protein sequence ID" value="KAJ8313991.1"/>
    <property type="molecule type" value="Genomic_DNA"/>
</dbReference>
<keyword evidence="3" id="KW-0378">Hydrolase</keyword>
<comment type="caution">
    <text evidence="10">The sequence shown here is derived from an EMBL/GenBank/DDBJ whole genome shotgun (WGS) entry which is preliminary data.</text>
</comment>
<name>A0ABQ9FCP0_TEGGR</name>
<comment type="subcellular location">
    <subcellularLocation>
        <location evidence="1">Endoplasmic reticulum membrane</location>
        <topology evidence="1">Multi-pass membrane protein</topology>
    </subcellularLocation>
</comment>
<keyword evidence="11" id="KW-1185">Reference proteome</keyword>
<dbReference type="Gene3D" id="1.20.144.10">
    <property type="entry name" value="Phosphatidic acid phosphatase type 2/haloperoxidase"/>
    <property type="match status" value="1"/>
</dbReference>
<keyword evidence="2 8" id="KW-0812">Transmembrane</keyword>
<dbReference type="CDD" id="cd03388">
    <property type="entry name" value="PAP2_SPPase1"/>
    <property type="match status" value="1"/>
</dbReference>
<proteinExistence type="inferred from homology"/>
<evidence type="ECO:0000256" key="2">
    <source>
        <dbReference type="ARBA" id="ARBA00022692"/>
    </source>
</evidence>
<feature type="transmembrane region" description="Helical" evidence="8">
    <location>
        <begin position="202"/>
        <end position="222"/>
    </location>
</feature>
<evidence type="ECO:0000259" key="9">
    <source>
        <dbReference type="Pfam" id="PF01569"/>
    </source>
</evidence>
<dbReference type="PANTHER" id="PTHR14969">
    <property type="entry name" value="SPHINGOSINE-1-PHOSPHATE PHOSPHOHYDROLASE"/>
    <property type="match status" value="1"/>
</dbReference>
<evidence type="ECO:0000256" key="4">
    <source>
        <dbReference type="ARBA" id="ARBA00022824"/>
    </source>
</evidence>
<evidence type="ECO:0000256" key="6">
    <source>
        <dbReference type="ARBA" id="ARBA00023136"/>
    </source>
</evidence>
<dbReference type="Pfam" id="PF01569">
    <property type="entry name" value="PAP2"/>
    <property type="match status" value="1"/>
</dbReference>
<evidence type="ECO:0000313" key="11">
    <source>
        <dbReference type="Proteomes" id="UP001217089"/>
    </source>
</evidence>
<evidence type="ECO:0000256" key="3">
    <source>
        <dbReference type="ARBA" id="ARBA00022801"/>
    </source>
</evidence>
<evidence type="ECO:0000256" key="8">
    <source>
        <dbReference type="SAM" id="Phobius"/>
    </source>
</evidence>
<evidence type="ECO:0000256" key="7">
    <source>
        <dbReference type="ARBA" id="ARBA00038324"/>
    </source>
</evidence>
<gene>
    <name evidence="10" type="ORF">KUTeg_008552</name>
</gene>
<keyword evidence="6 8" id="KW-0472">Membrane</keyword>
<feature type="domain" description="Phosphatidic acid phosphatase type 2/haloperoxidase" evidence="9">
    <location>
        <begin position="134"/>
        <end position="227"/>
    </location>
</feature>
<organism evidence="10 11">
    <name type="scientific">Tegillarca granosa</name>
    <name type="common">Malaysian cockle</name>
    <name type="synonym">Anadara granosa</name>
    <dbReference type="NCBI Taxonomy" id="220873"/>
    <lineage>
        <taxon>Eukaryota</taxon>
        <taxon>Metazoa</taxon>
        <taxon>Spiralia</taxon>
        <taxon>Lophotrochozoa</taxon>
        <taxon>Mollusca</taxon>
        <taxon>Bivalvia</taxon>
        <taxon>Autobranchia</taxon>
        <taxon>Pteriomorphia</taxon>
        <taxon>Arcoida</taxon>
        <taxon>Arcoidea</taxon>
        <taxon>Arcidae</taxon>
        <taxon>Tegillarca</taxon>
    </lineage>
</organism>
<accession>A0ABQ9FCP0</accession>
<evidence type="ECO:0000313" key="10">
    <source>
        <dbReference type="EMBL" id="KAJ8313991.1"/>
    </source>
</evidence>
<dbReference type="Proteomes" id="UP001217089">
    <property type="component" value="Unassembled WGS sequence"/>
</dbReference>
<evidence type="ECO:0000256" key="5">
    <source>
        <dbReference type="ARBA" id="ARBA00022989"/>
    </source>
</evidence>
<feature type="transmembrane region" description="Helical" evidence="8">
    <location>
        <begin position="97"/>
        <end position="117"/>
    </location>
</feature>
<dbReference type="InterPro" id="IPR000326">
    <property type="entry name" value="PAP2/HPO"/>
</dbReference>
<dbReference type="SUPFAM" id="SSF48317">
    <property type="entry name" value="Acid phosphatase/Vanadium-dependent haloperoxidase"/>
    <property type="match status" value="1"/>
</dbReference>
<keyword evidence="5 8" id="KW-1133">Transmembrane helix</keyword>
<evidence type="ECO:0000256" key="1">
    <source>
        <dbReference type="ARBA" id="ARBA00004477"/>
    </source>
</evidence>
<dbReference type="PANTHER" id="PTHR14969:SF28">
    <property type="entry name" value="DIHYDROSPHINGOSINE 1-PHOSPHATE PHOSPHATASE LCB3-RELATED"/>
    <property type="match status" value="1"/>
</dbReference>
<dbReference type="InterPro" id="IPR036938">
    <property type="entry name" value="PAP2/HPO_sf"/>
</dbReference>
<comment type="similarity">
    <text evidence="7">Belongs to the type 2 lipid phosphate phosphatase family.</text>
</comment>